<evidence type="ECO:0000313" key="4">
    <source>
        <dbReference type="EMBL" id="KAF2024845.1"/>
    </source>
</evidence>
<dbReference type="PROSITE" id="PS51184">
    <property type="entry name" value="JMJC"/>
    <property type="match status" value="1"/>
</dbReference>
<evidence type="ECO:0000256" key="2">
    <source>
        <dbReference type="ARBA" id="ARBA00023004"/>
    </source>
</evidence>
<keyword evidence="2" id="KW-0408">Iron</keyword>
<keyword evidence="5" id="KW-1185">Reference proteome</keyword>
<feature type="non-terminal residue" evidence="4">
    <location>
        <position position="397"/>
    </location>
</feature>
<dbReference type="PANTHER" id="PTHR10694:SF33">
    <property type="entry name" value="LYSINE-SPECIFIC DEMETHYLASE 5"/>
    <property type="match status" value="1"/>
</dbReference>
<dbReference type="Proteomes" id="UP000799777">
    <property type="component" value="Unassembled WGS sequence"/>
</dbReference>
<sequence length="397" mass="44953">MCHLRLQGFCLQSFEFDPHSVQDAKRTTTKLKYNTASFIQPGVMNIISNKRSNKVAQPKYCPNVMNATIKEYSDAQLEAMFESFCQPDSADGRPLWYLIGTSQEVFGEQCRYSDLLTPGPYMQQSLNAVIDGVNSSYIYASYSEGQTATAMHNEDCHWFSINLMLHGNPKLWLSVEPESNKKLEAGLEAMFPGSMTGCSQWIRHLSVLLAPSVLKKLGVRYHIKACYPGELVFTTPTSYHQIINMGANMAEAINLMDSKIPACPDGYVLCSSRICNVDDSVGVHHFRSNKRRWQEEADNEKPHKKSRDNVAILDIVELQRYSLQVQEHLFHRLARKSSASVLVSVLTDFEYRSEWSHGTTPVFSEDDEFDIHNALLLFKPQQYLAQNVVAKELSDAT</sequence>
<organism evidence="4 5">
    <name type="scientific">Setomelanomma holmii</name>
    <dbReference type="NCBI Taxonomy" id="210430"/>
    <lineage>
        <taxon>Eukaryota</taxon>
        <taxon>Fungi</taxon>
        <taxon>Dikarya</taxon>
        <taxon>Ascomycota</taxon>
        <taxon>Pezizomycotina</taxon>
        <taxon>Dothideomycetes</taxon>
        <taxon>Pleosporomycetidae</taxon>
        <taxon>Pleosporales</taxon>
        <taxon>Pleosporineae</taxon>
        <taxon>Phaeosphaeriaceae</taxon>
        <taxon>Setomelanomma</taxon>
    </lineage>
</organism>
<dbReference type="PANTHER" id="PTHR10694">
    <property type="entry name" value="LYSINE-SPECIFIC DEMETHYLASE"/>
    <property type="match status" value="1"/>
</dbReference>
<reference evidence="4" key="1">
    <citation type="journal article" date="2020" name="Stud. Mycol.">
        <title>101 Dothideomycetes genomes: a test case for predicting lifestyles and emergence of pathogens.</title>
        <authorList>
            <person name="Haridas S."/>
            <person name="Albert R."/>
            <person name="Binder M."/>
            <person name="Bloem J."/>
            <person name="Labutti K."/>
            <person name="Salamov A."/>
            <person name="Andreopoulos B."/>
            <person name="Baker S."/>
            <person name="Barry K."/>
            <person name="Bills G."/>
            <person name="Bluhm B."/>
            <person name="Cannon C."/>
            <person name="Castanera R."/>
            <person name="Culley D."/>
            <person name="Daum C."/>
            <person name="Ezra D."/>
            <person name="Gonzalez J."/>
            <person name="Henrissat B."/>
            <person name="Kuo A."/>
            <person name="Liang C."/>
            <person name="Lipzen A."/>
            <person name="Lutzoni F."/>
            <person name="Magnuson J."/>
            <person name="Mondo S."/>
            <person name="Nolan M."/>
            <person name="Ohm R."/>
            <person name="Pangilinan J."/>
            <person name="Park H.-J."/>
            <person name="Ramirez L."/>
            <person name="Alfaro M."/>
            <person name="Sun H."/>
            <person name="Tritt A."/>
            <person name="Yoshinaga Y."/>
            <person name="Zwiers L.-H."/>
            <person name="Turgeon B."/>
            <person name="Goodwin S."/>
            <person name="Spatafora J."/>
            <person name="Crous P."/>
            <person name="Grigoriev I."/>
        </authorList>
    </citation>
    <scope>NUCLEOTIDE SEQUENCE</scope>
    <source>
        <strain evidence="4">CBS 110217</strain>
    </source>
</reference>
<dbReference type="GO" id="GO:0000785">
    <property type="term" value="C:chromatin"/>
    <property type="evidence" value="ECO:0007669"/>
    <property type="project" value="TreeGrafter"/>
</dbReference>
<name>A0A9P4H0G7_9PLEO</name>
<dbReference type="GO" id="GO:0034647">
    <property type="term" value="F:histone H3K4me/H3K4me2/H3K4me3 demethylase activity"/>
    <property type="evidence" value="ECO:0007669"/>
    <property type="project" value="TreeGrafter"/>
</dbReference>
<keyword evidence="1" id="KW-0479">Metal-binding</keyword>
<dbReference type="InterPro" id="IPR003347">
    <property type="entry name" value="JmjC_dom"/>
</dbReference>
<evidence type="ECO:0000256" key="1">
    <source>
        <dbReference type="ARBA" id="ARBA00022723"/>
    </source>
</evidence>
<dbReference type="GO" id="GO:0006355">
    <property type="term" value="P:regulation of DNA-templated transcription"/>
    <property type="evidence" value="ECO:0007669"/>
    <property type="project" value="TreeGrafter"/>
</dbReference>
<dbReference type="GO" id="GO:0046872">
    <property type="term" value="F:metal ion binding"/>
    <property type="evidence" value="ECO:0007669"/>
    <property type="project" value="UniProtKB-KW"/>
</dbReference>
<dbReference type="AlphaFoldDB" id="A0A9P4H0G7"/>
<dbReference type="EMBL" id="ML978282">
    <property type="protein sequence ID" value="KAF2024845.1"/>
    <property type="molecule type" value="Genomic_DNA"/>
</dbReference>
<dbReference type="Gene3D" id="2.60.120.650">
    <property type="entry name" value="Cupin"/>
    <property type="match status" value="1"/>
</dbReference>
<comment type="caution">
    <text evidence="4">The sequence shown here is derived from an EMBL/GenBank/DDBJ whole genome shotgun (WGS) entry which is preliminary data.</text>
</comment>
<dbReference type="OrthoDB" id="1678912at2759"/>
<protein>
    <submittedName>
        <fullName evidence="4">JmjC domain-containing histone demethylation protein 3D</fullName>
    </submittedName>
</protein>
<dbReference type="Pfam" id="PF02373">
    <property type="entry name" value="JmjC"/>
    <property type="match status" value="1"/>
</dbReference>
<proteinExistence type="predicted"/>
<accession>A0A9P4H0G7</accession>
<dbReference type="SMART" id="SM00558">
    <property type="entry name" value="JmjC"/>
    <property type="match status" value="1"/>
</dbReference>
<evidence type="ECO:0000259" key="3">
    <source>
        <dbReference type="PROSITE" id="PS51184"/>
    </source>
</evidence>
<gene>
    <name evidence="4" type="ORF">EK21DRAFT_77787</name>
</gene>
<evidence type="ECO:0000313" key="5">
    <source>
        <dbReference type="Proteomes" id="UP000799777"/>
    </source>
</evidence>
<feature type="domain" description="JmjC" evidence="3">
    <location>
        <begin position="106"/>
        <end position="272"/>
    </location>
</feature>
<dbReference type="GO" id="GO:0005634">
    <property type="term" value="C:nucleus"/>
    <property type="evidence" value="ECO:0007669"/>
    <property type="project" value="TreeGrafter"/>
</dbReference>
<dbReference type="SUPFAM" id="SSF51197">
    <property type="entry name" value="Clavaminate synthase-like"/>
    <property type="match status" value="1"/>
</dbReference>